<accession>A0A9Q9B1Y5</accession>
<protein>
    <recommendedName>
        <fullName evidence="6">Sexual development protein</fullName>
    </recommendedName>
</protein>
<feature type="signal peptide" evidence="3">
    <location>
        <begin position="1"/>
        <end position="16"/>
    </location>
</feature>
<feature type="compositionally biased region" description="Polar residues" evidence="2">
    <location>
        <begin position="111"/>
        <end position="121"/>
    </location>
</feature>
<evidence type="ECO:0008006" key="6">
    <source>
        <dbReference type="Google" id="ProtNLM"/>
    </source>
</evidence>
<feature type="compositionally biased region" description="Polar residues" evidence="2">
    <location>
        <begin position="54"/>
        <end position="73"/>
    </location>
</feature>
<organism evidence="4 5">
    <name type="scientific">Septoria linicola</name>
    <dbReference type="NCBI Taxonomy" id="215465"/>
    <lineage>
        <taxon>Eukaryota</taxon>
        <taxon>Fungi</taxon>
        <taxon>Dikarya</taxon>
        <taxon>Ascomycota</taxon>
        <taxon>Pezizomycotina</taxon>
        <taxon>Dothideomycetes</taxon>
        <taxon>Dothideomycetidae</taxon>
        <taxon>Mycosphaerellales</taxon>
        <taxon>Mycosphaerellaceae</taxon>
        <taxon>Septoria</taxon>
    </lineage>
</organism>
<feature type="compositionally biased region" description="Polar residues" evidence="2">
    <location>
        <begin position="95"/>
        <end position="105"/>
    </location>
</feature>
<feature type="compositionally biased region" description="Pro residues" evidence="2">
    <location>
        <begin position="241"/>
        <end position="255"/>
    </location>
</feature>
<dbReference type="EMBL" id="CP099426">
    <property type="protein sequence ID" value="USW56710.1"/>
    <property type="molecule type" value="Genomic_DNA"/>
</dbReference>
<evidence type="ECO:0000256" key="2">
    <source>
        <dbReference type="SAM" id="MobiDB-lite"/>
    </source>
</evidence>
<dbReference type="Pfam" id="PF00399">
    <property type="entry name" value="PIR"/>
    <property type="match status" value="2"/>
</dbReference>
<feature type="compositionally biased region" description="Low complexity" evidence="2">
    <location>
        <begin position="230"/>
        <end position="240"/>
    </location>
</feature>
<dbReference type="Pfam" id="PF13668">
    <property type="entry name" value="Ferritin_2"/>
    <property type="match status" value="1"/>
</dbReference>
<evidence type="ECO:0000313" key="5">
    <source>
        <dbReference type="Proteomes" id="UP001056384"/>
    </source>
</evidence>
<evidence type="ECO:0000313" key="4">
    <source>
        <dbReference type="EMBL" id="USW56710.1"/>
    </source>
</evidence>
<dbReference type="GO" id="GO:0005199">
    <property type="term" value="F:structural constituent of cell wall"/>
    <property type="evidence" value="ECO:0007669"/>
    <property type="project" value="InterPro"/>
</dbReference>
<feature type="region of interest" description="Disordered" evidence="2">
    <location>
        <begin position="54"/>
        <end position="277"/>
    </location>
</feature>
<evidence type="ECO:0000256" key="3">
    <source>
        <dbReference type="SAM" id="SignalP"/>
    </source>
</evidence>
<name>A0A9Q9B1Y5_9PEZI</name>
<keyword evidence="1 3" id="KW-0732">Signal</keyword>
<feature type="compositionally biased region" description="Polar residues" evidence="2">
    <location>
        <begin position="143"/>
        <end position="153"/>
    </location>
</feature>
<dbReference type="InterPro" id="IPR000420">
    <property type="entry name" value="Yeast_PIR_rpt"/>
</dbReference>
<feature type="chain" id="PRO_5040209764" description="Sexual development protein" evidence="3">
    <location>
        <begin position="17"/>
        <end position="608"/>
    </location>
</feature>
<feature type="compositionally biased region" description="Polar residues" evidence="2">
    <location>
        <begin position="159"/>
        <end position="169"/>
    </location>
</feature>
<sequence>MRYSLCLSALVAAVTAVALPAVSQIADGQVQAATGSPVTQIGDGQVQAPQYTGKPVQQISDGQVQNPTGTPVQQIPDGQVQNPTGKPVQQIPDGQVQNPTGTPVQQIPDGQVQNPTGTPVQQIPDGQVQNPTGKPVQQIPDGQVQNPTGTPVQQIPDGQVQNPTGTPVQQIPDGQVQNPTGKPVQQIPDGQVQNPTGSPVTQIGDGQIQAPGPQAPAPTGTPVKQIPDGQPQAPVYSQPAAPAPAPAPSSAPAPAPGTQCPVGSSMKKGPGATQPQVPFKFPLANGFPNLKVPSPELLAVEKKAQGTLPNTPLPKKLSDASATNFQLIAFNEIFEVAYFNSLLNNITSGEYDVGSGAAKDFIVKAIDSVQAQEQLHATGANAILASAGRTTIQPCSYKFPASDFDTAIATASLFTDVVLGTLSAAQTVFASTGDADVVGLIGSVIGQEGEQNGYYRATGRKIPSALPFLTGGAGAFAFSALNQLFVVPGTCGNLQDINIPILKPLTVVTPPMAADSDVTYSYPIDPSITDPSGLRLVLINQQNAPIVQELQNVKVEGQTVSFTAPFPYTNATLNGLTIAAVTNGKTSFATPDEVANAAVWGPGLIEVN</sequence>
<dbReference type="Proteomes" id="UP001056384">
    <property type="component" value="Chromosome 9"/>
</dbReference>
<feature type="compositionally biased region" description="Low complexity" evidence="2">
    <location>
        <begin position="202"/>
        <end position="222"/>
    </location>
</feature>
<keyword evidence="5" id="KW-1185">Reference proteome</keyword>
<proteinExistence type="predicted"/>
<dbReference type="PROSITE" id="PS50256">
    <property type="entry name" value="PIR_REPEAT_2"/>
    <property type="match status" value="2"/>
</dbReference>
<dbReference type="AlphaFoldDB" id="A0A9Q9B1Y5"/>
<reference evidence="4" key="1">
    <citation type="submission" date="2022-06" db="EMBL/GenBank/DDBJ databases">
        <title>Complete genome sequences of two strains of the flax pathogen Septoria linicola.</title>
        <authorList>
            <person name="Lapalu N."/>
            <person name="Simon A."/>
            <person name="Demenou B."/>
            <person name="Paumier D."/>
            <person name="Guillot M.-P."/>
            <person name="Gout L."/>
            <person name="Valade R."/>
        </authorList>
    </citation>
    <scope>NUCLEOTIDE SEQUENCE</scope>
    <source>
        <strain evidence="4">SE15195</strain>
    </source>
</reference>
<feature type="compositionally biased region" description="Polar residues" evidence="2">
    <location>
        <begin position="191"/>
        <end position="201"/>
    </location>
</feature>
<evidence type="ECO:0000256" key="1">
    <source>
        <dbReference type="ARBA" id="ARBA00022729"/>
    </source>
</evidence>
<gene>
    <name evidence="4" type="ORF">Slin15195_G100290</name>
</gene>